<reference evidence="1" key="1">
    <citation type="submission" date="2022-10" db="EMBL/GenBank/DDBJ databases">
        <title>Genome Sequence of Xylaria curta.</title>
        <authorList>
            <person name="Buettner E."/>
        </authorList>
    </citation>
    <scope>NUCLEOTIDE SEQUENCE</scope>
    <source>
        <strain evidence="1">Babe10</strain>
    </source>
</reference>
<comment type="caution">
    <text evidence="1">The sequence shown here is derived from an EMBL/GenBank/DDBJ whole genome shotgun (WGS) entry which is preliminary data.</text>
</comment>
<proteinExistence type="predicted"/>
<dbReference type="Proteomes" id="UP001143856">
    <property type="component" value="Unassembled WGS sequence"/>
</dbReference>
<keyword evidence="2" id="KW-1185">Reference proteome</keyword>
<name>A0ACC1PNJ3_9PEZI</name>
<evidence type="ECO:0000313" key="2">
    <source>
        <dbReference type="Proteomes" id="UP001143856"/>
    </source>
</evidence>
<dbReference type="EMBL" id="JAPDGR010000154">
    <property type="protein sequence ID" value="KAJ2994880.1"/>
    <property type="molecule type" value="Genomic_DNA"/>
</dbReference>
<gene>
    <name evidence="1" type="ORF">NUW58_g1426</name>
</gene>
<sequence>MDAETTGVPENLKQRLKASYDAMAHTYNEWTIPHSKQRMKYLEKALGYLNLPEQSETLSFLELGCGCGLPVAQKLLSYPGAKVVGNDLSDTQLALAKANLLEESDDEVSQRLELIQGDMNSLAFPDGRFDLVVAFYSLIHLPRSEQTALLGRIVRWLKPGGYFVANFAKEELESFVMEKWLDDKGWMYWSAWGEEKTLEELKKIGLEVVVSDVVEDVVDASFLWVIAKR</sequence>
<evidence type="ECO:0000313" key="1">
    <source>
        <dbReference type="EMBL" id="KAJ2994880.1"/>
    </source>
</evidence>
<accession>A0ACC1PNJ3</accession>
<organism evidence="1 2">
    <name type="scientific">Xylaria curta</name>
    <dbReference type="NCBI Taxonomy" id="42375"/>
    <lineage>
        <taxon>Eukaryota</taxon>
        <taxon>Fungi</taxon>
        <taxon>Dikarya</taxon>
        <taxon>Ascomycota</taxon>
        <taxon>Pezizomycotina</taxon>
        <taxon>Sordariomycetes</taxon>
        <taxon>Xylariomycetidae</taxon>
        <taxon>Xylariales</taxon>
        <taxon>Xylariaceae</taxon>
        <taxon>Xylaria</taxon>
    </lineage>
</organism>
<protein>
    <submittedName>
        <fullName evidence="1">Uncharacterized protein</fullName>
    </submittedName>
</protein>